<dbReference type="Pfam" id="PF13738">
    <property type="entry name" value="Pyr_redox_3"/>
    <property type="match status" value="1"/>
</dbReference>
<dbReference type="Gene3D" id="3.10.450.50">
    <property type="match status" value="1"/>
</dbReference>
<dbReference type="PANTHER" id="PTHR43539:SF68">
    <property type="entry name" value="FLAVIN-BINDING MONOOXYGENASE-LIKE PROTEIN (AFU_ORTHOLOGUE AFUA_4G09220)"/>
    <property type="match status" value="1"/>
</dbReference>
<evidence type="ECO:0000313" key="2">
    <source>
        <dbReference type="EMBL" id="MEW9307092.1"/>
    </source>
</evidence>
<dbReference type="SUPFAM" id="SSF54427">
    <property type="entry name" value="NTF2-like"/>
    <property type="match status" value="1"/>
</dbReference>
<proteinExistence type="predicted"/>
<comment type="caution">
    <text evidence="2">The sequence shown here is derived from an EMBL/GenBank/DDBJ whole genome shotgun (WGS) entry which is preliminary data.</text>
</comment>
<gene>
    <name evidence="2" type="ORF">ABXS05_16185</name>
</gene>
<dbReference type="InterPro" id="IPR032710">
    <property type="entry name" value="NTF2-like_dom_sf"/>
</dbReference>
<dbReference type="PRINTS" id="PR00411">
    <property type="entry name" value="PNDRDTASEI"/>
</dbReference>
<dbReference type="EC" id="1.14.13.-" evidence="2"/>
<dbReference type="InterPro" id="IPR050982">
    <property type="entry name" value="Auxin_biosynth/cation_transpt"/>
</dbReference>
<dbReference type="EMBL" id="JBFNQD010000005">
    <property type="protein sequence ID" value="MEW9307092.1"/>
    <property type="molecule type" value="Genomic_DNA"/>
</dbReference>
<sequence>MSRPDAKGQLSRWLDRFALAAAAADRSALLALFAEDCYWRDLLAFTWNLHTAEGREGVGDLIDATFARTRPSAFTVQDEASETDGITEGFFTFETTEARCRGYVRLKGDLCWTLLTSMEELKGFEEKKGRRRVMGAQHGVHRDRQTWLERRQEEEASLGSETQPYCLIVGAGQGGLALGARLKRLGVPTLIVEAHDRPGDAWRKRYKSLCLHDPVWYDHMPYLPFPDDWPVYTPKDKMADWLEAYAKVMELDVWSSSPCRKASFDAERGQWSVEVLREGRPVTLAPRHLILATGMSGIPNEPAFPGMDLFAGEQCHSSRYKSSEAYSGKKCVVIGSNNSAHDICADLWEKGADVTMVQRTSTHVATSDALFRFGTSRLYSEDALERGIDTDKADLLNASVPYRLMPEILKPVTASIKAADADLLERLEKAGFLLDFGDDESGLFLKYMRRGSGYYIDVGASDLIANGDIKLKSGVGVREITRNGVVLSDGTELPADLIVYATGYGSMNGWAARLISQEVADRVGKVWGLGSDTTKDPGPWEGEPRNMWKPTRQDGLWFHGGNLHQSRHYSQYLALQLKARLEGIPTPVFGIPPVHHLA</sequence>
<evidence type="ECO:0000256" key="1">
    <source>
        <dbReference type="ARBA" id="ARBA00023002"/>
    </source>
</evidence>
<dbReference type="Proteomes" id="UP001555786">
    <property type="component" value="Unassembled WGS sequence"/>
</dbReference>
<organism evidence="2 3">
    <name type="scientific">Labrys neptuniae</name>
    <dbReference type="NCBI Taxonomy" id="376174"/>
    <lineage>
        <taxon>Bacteria</taxon>
        <taxon>Pseudomonadati</taxon>
        <taxon>Pseudomonadota</taxon>
        <taxon>Alphaproteobacteria</taxon>
        <taxon>Hyphomicrobiales</taxon>
        <taxon>Xanthobacteraceae</taxon>
        <taxon>Labrys</taxon>
    </lineage>
</organism>
<protein>
    <submittedName>
        <fullName evidence="2">NAD(P)/FAD-dependent oxidoreductase</fullName>
        <ecNumber evidence="2">1.14.13.-</ecNumber>
    </submittedName>
</protein>
<dbReference type="SUPFAM" id="SSF51905">
    <property type="entry name" value="FAD/NAD(P)-binding domain"/>
    <property type="match status" value="1"/>
</dbReference>
<dbReference type="GO" id="GO:0016491">
    <property type="term" value="F:oxidoreductase activity"/>
    <property type="evidence" value="ECO:0007669"/>
    <property type="project" value="UniProtKB-KW"/>
</dbReference>
<dbReference type="Gene3D" id="3.50.50.60">
    <property type="entry name" value="FAD/NAD(P)-binding domain"/>
    <property type="match status" value="2"/>
</dbReference>
<name>A0ABV3PN85_9HYPH</name>
<dbReference type="InterPro" id="IPR036188">
    <property type="entry name" value="FAD/NAD-bd_sf"/>
</dbReference>
<dbReference type="PANTHER" id="PTHR43539">
    <property type="entry name" value="FLAVIN-BINDING MONOOXYGENASE-LIKE PROTEIN (AFU_ORTHOLOGUE AFUA_4G09220)"/>
    <property type="match status" value="1"/>
</dbReference>
<reference evidence="2 3" key="1">
    <citation type="submission" date="2024-07" db="EMBL/GenBank/DDBJ databases">
        <title>Description of Labrys sedimenti sp. nov., isolated from a diclofenac-degrading enrichment culture.</title>
        <authorList>
            <person name="Tancsics A."/>
            <person name="Csepanyi A."/>
        </authorList>
    </citation>
    <scope>NUCLEOTIDE SEQUENCE [LARGE SCALE GENOMIC DNA]</scope>
    <source>
        <strain evidence="2 3">LMG 23578</strain>
    </source>
</reference>
<keyword evidence="3" id="KW-1185">Reference proteome</keyword>
<keyword evidence="1 2" id="KW-0560">Oxidoreductase</keyword>
<accession>A0ABV3PN85</accession>
<dbReference type="RefSeq" id="WP_367624630.1">
    <property type="nucleotide sequence ID" value="NZ_JBFNQD010000005.1"/>
</dbReference>
<evidence type="ECO:0000313" key="3">
    <source>
        <dbReference type="Proteomes" id="UP001555786"/>
    </source>
</evidence>